<keyword evidence="1" id="KW-0378">Hydrolase</keyword>
<proteinExistence type="predicted"/>
<dbReference type="CDD" id="cd03443">
    <property type="entry name" value="PaaI_thioesterase"/>
    <property type="match status" value="1"/>
</dbReference>
<dbReference type="RefSeq" id="WP_149611429.1">
    <property type="nucleotide sequence ID" value="NZ_VTUX01000004.1"/>
</dbReference>
<dbReference type="InterPro" id="IPR006683">
    <property type="entry name" value="Thioestr_dom"/>
</dbReference>
<evidence type="ECO:0000313" key="4">
    <source>
        <dbReference type="Proteomes" id="UP000323708"/>
    </source>
</evidence>
<dbReference type="InterPro" id="IPR029069">
    <property type="entry name" value="HotDog_dom_sf"/>
</dbReference>
<dbReference type="GO" id="GO:0016289">
    <property type="term" value="F:acyl-CoA hydrolase activity"/>
    <property type="evidence" value="ECO:0007669"/>
    <property type="project" value="UniProtKB-ARBA"/>
</dbReference>
<accession>A0A5B0WY90</accession>
<evidence type="ECO:0000256" key="1">
    <source>
        <dbReference type="ARBA" id="ARBA00022801"/>
    </source>
</evidence>
<dbReference type="InterPro" id="IPR003736">
    <property type="entry name" value="PAAI_dom"/>
</dbReference>
<dbReference type="EMBL" id="VTUX01000004">
    <property type="protein sequence ID" value="KAA1191993.1"/>
    <property type="molecule type" value="Genomic_DNA"/>
</dbReference>
<organism evidence="3 4">
    <name type="scientific">Pseudohalioglobus sediminis</name>
    <dbReference type="NCBI Taxonomy" id="2606449"/>
    <lineage>
        <taxon>Bacteria</taxon>
        <taxon>Pseudomonadati</taxon>
        <taxon>Pseudomonadota</taxon>
        <taxon>Gammaproteobacteria</taxon>
        <taxon>Cellvibrionales</taxon>
        <taxon>Halieaceae</taxon>
        <taxon>Pseudohalioglobus</taxon>
    </lineage>
</organism>
<gene>
    <name evidence="3" type="ORF">F0M18_10765</name>
</gene>
<dbReference type="NCBIfam" id="TIGR00369">
    <property type="entry name" value="unchar_dom_1"/>
    <property type="match status" value="1"/>
</dbReference>
<dbReference type="Pfam" id="PF03061">
    <property type="entry name" value="4HBT"/>
    <property type="match status" value="1"/>
</dbReference>
<dbReference type="AlphaFoldDB" id="A0A5B0WY90"/>
<evidence type="ECO:0000259" key="2">
    <source>
        <dbReference type="Pfam" id="PF03061"/>
    </source>
</evidence>
<comment type="caution">
    <text evidence="3">The sequence shown here is derived from an EMBL/GenBank/DDBJ whole genome shotgun (WGS) entry which is preliminary data.</text>
</comment>
<keyword evidence="4" id="KW-1185">Reference proteome</keyword>
<name>A0A5B0WY90_9GAMM</name>
<evidence type="ECO:0000313" key="3">
    <source>
        <dbReference type="EMBL" id="KAA1191993.1"/>
    </source>
</evidence>
<feature type="domain" description="Thioesterase" evidence="2">
    <location>
        <begin position="51"/>
        <end position="125"/>
    </location>
</feature>
<dbReference type="SUPFAM" id="SSF54637">
    <property type="entry name" value="Thioesterase/thiol ester dehydrase-isomerase"/>
    <property type="match status" value="1"/>
</dbReference>
<dbReference type="Gene3D" id="3.10.129.10">
    <property type="entry name" value="Hotdog Thioesterase"/>
    <property type="match status" value="1"/>
</dbReference>
<reference evidence="3 4" key="1">
    <citation type="submission" date="2019-09" db="EMBL/GenBank/DDBJ databases">
        <authorList>
            <person name="Chen X.-Y."/>
        </authorList>
    </citation>
    <scope>NUCLEOTIDE SEQUENCE [LARGE SCALE GENOMIC DNA]</scope>
    <source>
        <strain evidence="3 4">NY5</strain>
    </source>
</reference>
<dbReference type="Proteomes" id="UP000323708">
    <property type="component" value="Unassembled WGS sequence"/>
</dbReference>
<protein>
    <submittedName>
        <fullName evidence="3">PaaI family thioesterase</fullName>
    </submittedName>
</protein>
<sequence length="147" mass="15505">MNTQVIIDALNSHTLPFIKMLGGRVTDVDVEQQSCTFEFNVSHDFCHSGDVVQGGFVTAMLDAAMSHAVVGLGTDIANVSSLEITTRYLEATRAGRLVAVGKITKAAYKTAFLEGSLYDGDGKLLATAQTVAKLVRKKPGDTASPAG</sequence>